<dbReference type="Gene3D" id="1.10.600.10">
    <property type="entry name" value="Farnesyl Diphosphate Synthase"/>
    <property type="match status" value="1"/>
</dbReference>
<dbReference type="AlphaFoldDB" id="A0A2G8RLG5"/>
<proteinExistence type="inferred from homology"/>
<dbReference type="SFLD" id="SFLDG01021">
    <property type="entry name" value="Trichodiene_Synthase_Like"/>
    <property type="match status" value="1"/>
</dbReference>
<name>A0A2G8RLG5_9APHY</name>
<dbReference type="STRING" id="1077348.A0A2G8RLG5"/>
<dbReference type="SFLD" id="SFLDS00005">
    <property type="entry name" value="Isoprenoid_Synthase_Type_I"/>
    <property type="match status" value="1"/>
</dbReference>
<gene>
    <name evidence="3" type="ORF">GSI_15049</name>
</gene>
<dbReference type="SUPFAM" id="SSF48576">
    <property type="entry name" value="Terpenoid synthases"/>
    <property type="match status" value="1"/>
</dbReference>
<evidence type="ECO:0000256" key="2">
    <source>
        <dbReference type="ARBA" id="ARBA00023239"/>
    </source>
</evidence>
<organism evidence="3 4">
    <name type="scientific">Ganoderma sinense ZZ0214-1</name>
    <dbReference type="NCBI Taxonomy" id="1077348"/>
    <lineage>
        <taxon>Eukaryota</taxon>
        <taxon>Fungi</taxon>
        <taxon>Dikarya</taxon>
        <taxon>Basidiomycota</taxon>
        <taxon>Agaricomycotina</taxon>
        <taxon>Agaricomycetes</taxon>
        <taxon>Polyporales</taxon>
        <taxon>Polyporaceae</taxon>
        <taxon>Ganoderma</taxon>
    </lineage>
</organism>
<keyword evidence="4" id="KW-1185">Reference proteome</keyword>
<protein>
    <submittedName>
        <fullName evidence="3">Terpene synthase</fullName>
    </submittedName>
</protein>
<accession>A0A2G8RLG5</accession>
<keyword evidence="2" id="KW-0456">Lyase</keyword>
<sequence>MNPAAPEKTASALNGEAVLRSQEHDKVRGILRDFLKHSMTTNNFLTTESIHHGSKLYQDVSRKVLDFIEAADDDSNYEHQRYIALYTACLLYVDDLGSRHLEAVAQFSRRFTTAEKQLNPALDVLTDLLRQSYDLWPQTGADAIVSGTLEAVAAMHVECTTGNMKVTPQATWWPNYLRSRTGICPPYAHFNFMKSWRATPESYMQLLPYLEFYIVAANLSFNKEQLVGEMKNYVHVRANADQMTAIDTLRLLADEVHACAQRTKMLIGEDSELMAIWRSFEQGCLIFHVKTQRYRLVDLAL</sequence>
<dbReference type="InterPro" id="IPR024652">
    <property type="entry name" value="Trichodiene_synth"/>
</dbReference>
<reference evidence="3 4" key="1">
    <citation type="journal article" date="2015" name="Sci. Rep.">
        <title>Chromosome-level genome map provides insights into diverse defense mechanisms in the medicinal fungus Ganoderma sinense.</title>
        <authorList>
            <person name="Zhu Y."/>
            <person name="Xu J."/>
            <person name="Sun C."/>
            <person name="Zhou S."/>
            <person name="Xu H."/>
            <person name="Nelson D.R."/>
            <person name="Qian J."/>
            <person name="Song J."/>
            <person name="Luo H."/>
            <person name="Xiang L."/>
            <person name="Li Y."/>
            <person name="Xu Z."/>
            <person name="Ji A."/>
            <person name="Wang L."/>
            <person name="Lu S."/>
            <person name="Hayward A."/>
            <person name="Sun W."/>
            <person name="Li X."/>
            <person name="Schwartz D.C."/>
            <person name="Wang Y."/>
            <person name="Chen S."/>
        </authorList>
    </citation>
    <scope>NUCLEOTIDE SEQUENCE [LARGE SCALE GENOMIC DNA]</scope>
    <source>
        <strain evidence="3 4">ZZ0214-1</strain>
    </source>
</reference>
<evidence type="ECO:0000313" key="4">
    <source>
        <dbReference type="Proteomes" id="UP000230002"/>
    </source>
</evidence>
<dbReference type="Proteomes" id="UP000230002">
    <property type="component" value="Unassembled WGS sequence"/>
</dbReference>
<comment type="caution">
    <text evidence="3">The sequence shown here is derived from an EMBL/GenBank/DDBJ whole genome shotgun (WGS) entry which is preliminary data.</text>
</comment>
<evidence type="ECO:0000256" key="1">
    <source>
        <dbReference type="ARBA" id="ARBA00007946"/>
    </source>
</evidence>
<dbReference type="InterPro" id="IPR008949">
    <property type="entry name" value="Isoprenoid_synthase_dom_sf"/>
</dbReference>
<dbReference type="EMBL" id="AYKW01000069">
    <property type="protein sequence ID" value="PIL22361.1"/>
    <property type="molecule type" value="Genomic_DNA"/>
</dbReference>
<dbReference type="OrthoDB" id="2998174at2759"/>
<evidence type="ECO:0000313" key="3">
    <source>
        <dbReference type="EMBL" id="PIL22361.1"/>
    </source>
</evidence>
<comment type="similarity">
    <text evidence="1">Belongs to the trichodiene synthase family.</text>
</comment>
<dbReference type="GO" id="GO:0016838">
    <property type="term" value="F:carbon-oxygen lyase activity, acting on phosphates"/>
    <property type="evidence" value="ECO:0007669"/>
    <property type="project" value="InterPro"/>
</dbReference>
<dbReference type="SMR" id="A0A2G8RLG5"/>